<proteinExistence type="inferred from homology"/>
<organism evidence="15 16">
    <name type="scientific">Dyadobacter sandarakinus</name>
    <dbReference type="NCBI Taxonomy" id="2747268"/>
    <lineage>
        <taxon>Bacteria</taxon>
        <taxon>Pseudomonadati</taxon>
        <taxon>Bacteroidota</taxon>
        <taxon>Cytophagia</taxon>
        <taxon>Cytophagales</taxon>
        <taxon>Spirosomataceae</taxon>
        <taxon>Dyadobacter</taxon>
    </lineage>
</organism>
<dbReference type="InterPro" id="IPR045357">
    <property type="entry name" value="Aminopeptidase_N-like_N"/>
</dbReference>
<evidence type="ECO:0000256" key="9">
    <source>
        <dbReference type="ARBA" id="ARBA00022801"/>
    </source>
</evidence>
<evidence type="ECO:0000256" key="7">
    <source>
        <dbReference type="ARBA" id="ARBA00022670"/>
    </source>
</evidence>
<reference evidence="15 16" key="1">
    <citation type="submission" date="2020-06" db="EMBL/GenBank/DDBJ databases">
        <title>Dyadobacter sandarakinus sp. nov., isolated from the soil of the Arctic Yellow River Station.</title>
        <authorList>
            <person name="Zhang Y."/>
            <person name="Peng F."/>
        </authorList>
    </citation>
    <scope>NUCLEOTIDE SEQUENCE [LARGE SCALE GENOMIC DNA]</scope>
    <source>
        <strain evidence="15 16">Q3-56</strain>
    </source>
</reference>
<keyword evidence="9" id="KW-0378">Hydrolase</keyword>
<comment type="similarity">
    <text evidence="3">Belongs to the peptidase M1 family.</text>
</comment>
<dbReference type="PANTHER" id="PTHR11533">
    <property type="entry name" value="PROTEASE M1 ZINC METALLOPROTEASE"/>
    <property type="match status" value="1"/>
</dbReference>
<dbReference type="PANTHER" id="PTHR11533:SF174">
    <property type="entry name" value="PUROMYCIN-SENSITIVE AMINOPEPTIDASE-RELATED"/>
    <property type="match status" value="1"/>
</dbReference>
<dbReference type="InterPro" id="IPR050344">
    <property type="entry name" value="Peptidase_M1_aminopeptidases"/>
</dbReference>
<keyword evidence="10" id="KW-0862">Zinc</keyword>
<keyword evidence="16" id="KW-1185">Reference proteome</keyword>
<dbReference type="InterPro" id="IPR042097">
    <property type="entry name" value="Aminopeptidase_N-like_N_sf"/>
</dbReference>
<evidence type="ECO:0000256" key="11">
    <source>
        <dbReference type="ARBA" id="ARBA00023049"/>
    </source>
</evidence>
<evidence type="ECO:0000256" key="2">
    <source>
        <dbReference type="ARBA" id="ARBA00001947"/>
    </source>
</evidence>
<feature type="signal peptide" evidence="12">
    <location>
        <begin position="1"/>
        <end position="18"/>
    </location>
</feature>
<evidence type="ECO:0000259" key="13">
    <source>
        <dbReference type="Pfam" id="PF01433"/>
    </source>
</evidence>
<evidence type="ECO:0000313" key="16">
    <source>
        <dbReference type="Proteomes" id="UP000612680"/>
    </source>
</evidence>
<dbReference type="EC" id="3.4.11.2" evidence="4"/>
<sequence length="745" mass="82673">MRLFILLLLLFHFLGAHAQDSSGMLQEDIAAQEQKSYEARAESMHRALRTAASDNFDVTYYRCEWKVDPAIRYISGAVTVYFTMKTPASSITLDLANELTVNSVSHDGMALAFTHSAQALQIDFPGTLPAGSTDSVRIVYEGIPPAAGLGSFVTAQHGAAPSPMPVLWTLSEPFGSRDWWPCKNDLDDKADSVDVFITHPAAYKAVSNGMLRSELPAGGGELITHWQHRYPIASYLVCMAVTNYRITASLVDVGGMSVPVQTFYYPESEPAFTAGVQDALDAMTFYGGLIGDYPFKNEKYGHVQFGWNGGMEHQTCSFMNNMSEGLVTHELAHQWFGNKVTCRSWEDVWLHEGFATYMASIYHENKYPADAAANRQARVNQITALPGGSVRVDDVTSTSRIFSNRLSYFKGSYLLYMLRWILGDNAFYNGLTQYLNDPALAYGYAATSDLQAHLELASGRDLDYFFDQWFNGQGYPSYQVEWYPAGNAVEIRLSQTTSHPSVGFFRLPVPLLFRNTVSGEQKLVVLDHTASGQLFKQVLGFVADEVVFDPEVWLLSANNTVTKMSESLPLVFSSFEVQCLNGNAHLTWKTENKANTGIFEVQVSNDGLAWTSLAALEAAGSGQQFYTYDDARAGDGDRYYRVKETDKDGKVYHSRMHAGCVPRVSAISVFPNPVKNTLFVKGLPKGQGNFRMRILDGKGVMQRAQEVIWKDQVEIKTDGLKPGIYLLHLTGSHGEDAGTFRFAKE</sequence>
<evidence type="ECO:0000256" key="1">
    <source>
        <dbReference type="ARBA" id="ARBA00000098"/>
    </source>
</evidence>
<dbReference type="InterPro" id="IPR001930">
    <property type="entry name" value="Peptidase_M1"/>
</dbReference>
<dbReference type="PRINTS" id="PR00756">
    <property type="entry name" value="ALADIPTASE"/>
</dbReference>
<evidence type="ECO:0000256" key="8">
    <source>
        <dbReference type="ARBA" id="ARBA00022723"/>
    </source>
</evidence>
<evidence type="ECO:0000256" key="5">
    <source>
        <dbReference type="ARBA" id="ARBA00015611"/>
    </source>
</evidence>
<keyword evidence="6" id="KW-0031">Aminopeptidase</keyword>
<dbReference type="InterPro" id="IPR027268">
    <property type="entry name" value="Peptidase_M4/M1_CTD_sf"/>
</dbReference>
<evidence type="ECO:0000259" key="14">
    <source>
        <dbReference type="Pfam" id="PF17900"/>
    </source>
</evidence>
<keyword evidence="11" id="KW-0482">Metalloprotease</keyword>
<dbReference type="Pfam" id="PF17900">
    <property type="entry name" value="Peptidase_M1_N"/>
    <property type="match status" value="1"/>
</dbReference>
<comment type="catalytic activity">
    <reaction evidence="1">
        <text>Release of an N-terminal amino acid, Xaa-|-Yaa- from a peptide, amide or arylamide. Xaa is preferably Ala, but may be most amino acids including Pro (slow action). When a terminal hydrophobic residue is followed by a prolyl residue, the two may be released as an intact Xaa-Pro dipeptide.</text>
        <dbReference type="EC" id="3.4.11.2"/>
    </reaction>
</comment>
<dbReference type="CDD" id="cd09603">
    <property type="entry name" value="M1_APN_like"/>
    <property type="match status" value="1"/>
</dbReference>
<accession>A0ABX7I4E6</accession>
<evidence type="ECO:0000256" key="12">
    <source>
        <dbReference type="SAM" id="SignalP"/>
    </source>
</evidence>
<feature type="domain" description="Aminopeptidase N-like N-terminal" evidence="14">
    <location>
        <begin position="60"/>
        <end position="236"/>
    </location>
</feature>
<evidence type="ECO:0000256" key="10">
    <source>
        <dbReference type="ARBA" id="ARBA00022833"/>
    </source>
</evidence>
<comment type="cofactor">
    <cofactor evidence="2">
        <name>Zn(2+)</name>
        <dbReference type="ChEBI" id="CHEBI:29105"/>
    </cofactor>
</comment>
<feature type="domain" description="Peptidase M1 membrane alanine aminopeptidase" evidence="13">
    <location>
        <begin position="321"/>
        <end position="469"/>
    </location>
</feature>
<dbReference type="Gene3D" id="2.60.40.1730">
    <property type="entry name" value="tricorn interacting facor f3 domain"/>
    <property type="match status" value="1"/>
</dbReference>
<protein>
    <recommendedName>
        <fullName evidence="5">Aminopeptidase N</fullName>
        <ecNumber evidence="4">3.4.11.2</ecNumber>
    </recommendedName>
</protein>
<evidence type="ECO:0000256" key="6">
    <source>
        <dbReference type="ARBA" id="ARBA00022438"/>
    </source>
</evidence>
<keyword evidence="12" id="KW-0732">Signal</keyword>
<dbReference type="SUPFAM" id="SSF63737">
    <property type="entry name" value="Leukotriene A4 hydrolase N-terminal domain"/>
    <property type="match status" value="1"/>
</dbReference>
<dbReference type="Proteomes" id="UP000612680">
    <property type="component" value="Chromosome"/>
</dbReference>
<gene>
    <name evidence="15" type="ORF">HWI92_08740</name>
</gene>
<dbReference type="InterPro" id="IPR014782">
    <property type="entry name" value="Peptidase_M1_dom"/>
</dbReference>
<keyword evidence="7" id="KW-0645">Protease</keyword>
<evidence type="ECO:0000256" key="4">
    <source>
        <dbReference type="ARBA" id="ARBA00012564"/>
    </source>
</evidence>
<keyword evidence="8" id="KW-0479">Metal-binding</keyword>
<feature type="chain" id="PRO_5047073850" description="Aminopeptidase N" evidence="12">
    <location>
        <begin position="19"/>
        <end position="745"/>
    </location>
</feature>
<dbReference type="EMBL" id="CP056775">
    <property type="protein sequence ID" value="QRR00979.1"/>
    <property type="molecule type" value="Genomic_DNA"/>
</dbReference>
<dbReference type="SUPFAM" id="SSF55486">
    <property type="entry name" value="Metalloproteases ('zincins'), catalytic domain"/>
    <property type="match status" value="1"/>
</dbReference>
<dbReference type="RefSeq" id="WP_204662817.1">
    <property type="nucleotide sequence ID" value="NZ_CP056775.1"/>
</dbReference>
<evidence type="ECO:0000256" key="3">
    <source>
        <dbReference type="ARBA" id="ARBA00010136"/>
    </source>
</evidence>
<evidence type="ECO:0000313" key="15">
    <source>
        <dbReference type="EMBL" id="QRR00979.1"/>
    </source>
</evidence>
<dbReference type="Gene3D" id="1.10.390.10">
    <property type="entry name" value="Neutral Protease Domain 2"/>
    <property type="match status" value="1"/>
</dbReference>
<name>A0ABX7I4E6_9BACT</name>
<dbReference type="Pfam" id="PF01433">
    <property type="entry name" value="Peptidase_M1"/>
    <property type="match status" value="1"/>
</dbReference>